<keyword evidence="2" id="KW-1185">Reference proteome</keyword>
<gene>
    <name evidence="1" type="ORF">RJC98_17835</name>
</gene>
<dbReference type="Proteomes" id="UP001244872">
    <property type="component" value="Unassembled WGS sequence"/>
</dbReference>
<evidence type="ECO:0000313" key="1">
    <source>
        <dbReference type="EMBL" id="MDR9877047.1"/>
    </source>
</evidence>
<accession>A0ACC6LEZ3</accession>
<comment type="caution">
    <text evidence="1">The sequence shown here is derived from an EMBL/GenBank/DDBJ whole genome shotgun (WGS) entry which is preliminary data.</text>
</comment>
<protein>
    <submittedName>
        <fullName evidence="1">Uncharacterized protein</fullName>
    </submittedName>
</protein>
<proteinExistence type="predicted"/>
<sequence>MGYLSRRRDILPTARSDASKQNHEHSTLWSARMFSVLNARPFEAPIPAPAQETADVLRRQLHLSPEPLQPGMRPLKRDVCWIADRILEKLVPLAHYHRDQASIEALHHKLSSQEPSLEVSVEALPDFYAFFKKAEHLLRRHRTSRAPDIEADYALCRALKWQFRAAVSAGKHLRLTQKLLPALAYVRNGGERSNHRHLGYSFALEPTLQTRAGPQLAADSCLEVSADERIRSTRAISLQAHLKSLIQEQFQTRGQLGIGYVSSCEYANLEQYADARSHSVRTSLSESIRRTVKNLPSLLRDSHNLQKHLAYSALSRPYVRAALAGAGLTDVELPSVRNTSQPVITERGFTLTAHNKAAVNVFSALQVNTTIKPTLQRTHRHITLDILSLYETAPDLAHRRLASHKHYNDDPLVLLADMKNHIDATSKQFTQQVCTSVPASKLNATRHASNKQAQSLLERYVLLKAQSRIDRPLDSEMHTLIQRNHAQLRPDALKVYTLTAMAQIQSFSAGVTASSQAGAGKGVTIEVSHRKLDDPHLSGDYLTIDIASLNSRQVVKKMLHQALRTIGEQTFDWEHLVRSISESLLDPARPSSTQVLVKIKHGQPVVLYTRHTVDKDRDLVLPQQVEQFSGIEAQSLRTRQTLRKERLGSDSLDHLLPIARRYLENPDEKPGWDDYVERHADDFHALLDTLGRQAHGTSLTAEIDVLKRISPVLTRAAETLIQHAHTALDVPTRENRAFAQAAFNHLLQEYMPHYRAKVSEAWTLS</sequence>
<evidence type="ECO:0000313" key="2">
    <source>
        <dbReference type="Proteomes" id="UP001244872"/>
    </source>
</evidence>
<organism evidence="1 2">
    <name type="scientific">Pseudomonas allii</name>
    <dbReference type="NCBI Taxonomy" id="2740531"/>
    <lineage>
        <taxon>Bacteria</taxon>
        <taxon>Pseudomonadati</taxon>
        <taxon>Pseudomonadota</taxon>
        <taxon>Gammaproteobacteria</taxon>
        <taxon>Pseudomonadales</taxon>
        <taxon>Pseudomonadaceae</taxon>
        <taxon>Pseudomonas</taxon>
    </lineage>
</organism>
<dbReference type="EMBL" id="JAVLRO010000006">
    <property type="protein sequence ID" value="MDR9877047.1"/>
    <property type="molecule type" value="Genomic_DNA"/>
</dbReference>
<reference evidence="1" key="1">
    <citation type="submission" date="2023-07" db="EMBL/GenBank/DDBJ databases">
        <title>Bioagumentation of soil contaminated with hydrocarbons using Pseudomonas poae 7b strain.</title>
        <authorList>
            <person name="Kumor A."/>
        </authorList>
    </citation>
    <scope>NUCLEOTIDE SEQUENCE</scope>
    <source>
        <strain evidence="1">7b</strain>
    </source>
</reference>
<name>A0ACC6LEZ3_9PSED</name>